<dbReference type="GO" id="GO:0016747">
    <property type="term" value="F:acyltransferase activity, transferring groups other than amino-acyl groups"/>
    <property type="evidence" value="ECO:0007669"/>
    <property type="project" value="InterPro"/>
</dbReference>
<dbReference type="OrthoDB" id="6623990at2"/>
<comment type="caution">
    <text evidence="2">The sequence shown here is derived from an EMBL/GenBank/DDBJ whole genome shotgun (WGS) entry which is preliminary data.</text>
</comment>
<dbReference type="InterPro" id="IPR052734">
    <property type="entry name" value="Nod_factor_acetyltransferase"/>
</dbReference>
<name>A0A4Q2IT28_9SPHN</name>
<dbReference type="InterPro" id="IPR002656">
    <property type="entry name" value="Acyl_transf_3_dom"/>
</dbReference>
<dbReference type="EMBL" id="SDPT01000002">
    <property type="protein sequence ID" value="RXZ31319.1"/>
    <property type="molecule type" value="Genomic_DNA"/>
</dbReference>
<proteinExistence type="predicted"/>
<dbReference type="RefSeq" id="WP_129341573.1">
    <property type="nucleotide sequence ID" value="NZ_JACIDD010000002.1"/>
</dbReference>
<gene>
    <name evidence="2" type="ORF">EO081_08645</name>
</gene>
<evidence type="ECO:0000313" key="2">
    <source>
        <dbReference type="EMBL" id="RXZ31319.1"/>
    </source>
</evidence>
<dbReference type="Pfam" id="PF01757">
    <property type="entry name" value="Acyl_transf_3"/>
    <property type="match status" value="1"/>
</dbReference>
<keyword evidence="2" id="KW-0012">Acyltransferase</keyword>
<evidence type="ECO:0000259" key="1">
    <source>
        <dbReference type="Pfam" id="PF01757"/>
    </source>
</evidence>
<keyword evidence="3" id="KW-1185">Reference proteome</keyword>
<keyword evidence="2" id="KW-0808">Transferase</keyword>
<dbReference type="PANTHER" id="PTHR37312:SF1">
    <property type="entry name" value="MEMBRANE-BOUND ACYLTRANSFERASE YKRP-RELATED"/>
    <property type="match status" value="1"/>
</dbReference>
<dbReference type="Proteomes" id="UP000292347">
    <property type="component" value="Unassembled WGS sequence"/>
</dbReference>
<dbReference type="AlphaFoldDB" id="A0A4Q2IT28"/>
<protein>
    <submittedName>
        <fullName evidence="2">Acyltransferase</fullName>
    </submittedName>
</protein>
<reference evidence="2 3" key="1">
    <citation type="submission" date="2019-01" db="EMBL/GenBank/DDBJ databases">
        <title>Sphingomonas mucosissima sp. nov. and Sphingomonas desiccabilis sp. nov., from biological soil crusts in the Colorado Plateau, USA.</title>
        <authorList>
            <person name="Zhu D."/>
        </authorList>
    </citation>
    <scope>NUCLEOTIDE SEQUENCE [LARGE SCALE GENOMIC DNA]</scope>
    <source>
        <strain evidence="2 3">CP1D</strain>
    </source>
</reference>
<organism evidence="2 3">
    <name type="scientific">Sphingomonas desiccabilis</name>
    <dbReference type="NCBI Taxonomy" id="429134"/>
    <lineage>
        <taxon>Bacteria</taxon>
        <taxon>Pseudomonadati</taxon>
        <taxon>Pseudomonadota</taxon>
        <taxon>Alphaproteobacteria</taxon>
        <taxon>Sphingomonadales</taxon>
        <taxon>Sphingomonadaceae</taxon>
        <taxon>Sphingomonas</taxon>
    </lineage>
</organism>
<dbReference type="PANTHER" id="PTHR37312">
    <property type="entry name" value="MEMBRANE-BOUND ACYLTRANSFERASE YKRP-RELATED"/>
    <property type="match status" value="1"/>
</dbReference>
<sequence>MIATASCGLAKPASMPAPRPGGRDAHIDGLKGLLILLVVVGHVFVERVDQNALKWVLYGFHMPVFLGLSGYLLNVEKLHRQTVRQVVAGYMRIIVPWALASLVYAVATHRIHGPLDMIGLIVTPYFHLWYVPAVLVMIGLVYVIRIPPSWWGGLAVPMILAGGILAGVGHQQPLLELTPLHDLLRAALLQKLLSLGGFFFLGVGVRARPREASAWHGGAALALGAVGLCGWAIFYAVPNPVAEVILFTAFNAGLVIALPAARRASLLALPLLAFVGRYSLYFYLWHPLVIRAARGRLAGFLPEAAALLGAFVLTFVLLVPLLLLARKSRRASLLLGV</sequence>
<feature type="domain" description="Acyltransferase 3" evidence="1">
    <location>
        <begin position="27"/>
        <end position="320"/>
    </location>
</feature>
<accession>A0A4Q2IT28</accession>
<evidence type="ECO:0000313" key="3">
    <source>
        <dbReference type="Proteomes" id="UP000292347"/>
    </source>
</evidence>